<protein>
    <submittedName>
        <fullName evidence="2">GNAT family N-acetyltransferase</fullName>
    </submittedName>
</protein>
<dbReference type="EMBL" id="JABBNB010000002">
    <property type="protein sequence ID" value="NMO00093.1"/>
    <property type="molecule type" value="Genomic_DNA"/>
</dbReference>
<dbReference type="InterPro" id="IPR016181">
    <property type="entry name" value="Acyl_CoA_acyltransferase"/>
</dbReference>
<evidence type="ECO:0000259" key="1">
    <source>
        <dbReference type="PROSITE" id="PS51186"/>
    </source>
</evidence>
<dbReference type="GO" id="GO:0016747">
    <property type="term" value="F:acyltransferase activity, transferring groups other than amino-acyl groups"/>
    <property type="evidence" value="ECO:0007669"/>
    <property type="project" value="InterPro"/>
</dbReference>
<dbReference type="AlphaFoldDB" id="A0A848KUC5"/>
<dbReference type="PROSITE" id="PS51186">
    <property type="entry name" value="GNAT"/>
    <property type="match status" value="1"/>
</dbReference>
<proteinExistence type="predicted"/>
<gene>
    <name evidence="2" type="ORF">HH308_02560</name>
</gene>
<dbReference type="SUPFAM" id="SSF55729">
    <property type="entry name" value="Acyl-CoA N-acyltransferases (Nat)"/>
    <property type="match status" value="1"/>
</dbReference>
<name>A0A848KUC5_9ACTN</name>
<dbReference type="Pfam" id="PF00583">
    <property type="entry name" value="Acetyltransf_1"/>
    <property type="match status" value="1"/>
</dbReference>
<dbReference type="Proteomes" id="UP000550729">
    <property type="component" value="Unassembled WGS sequence"/>
</dbReference>
<comment type="caution">
    <text evidence="2">The sequence shown here is derived from an EMBL/GenBank/DDBJ whole genome shotgun (WGS) entry which is preliminary data.</text>
</comment>
<dbReference type="Gene3D" id="3.40.630.30">
    <property type="match status" value="1"/>
</dbReference>
<accession>A0A848KUC5</accession>
<evidence type="ECO:0000313" key="2">
    <source>
        <dbReference type="EMBL" id="NMO00093.1"/>
    </source>
</evidence>
<dbReference type="InterPro" id="IPR000182">
    <property type="entry name" value="GNAT_dom"/>
</dbReference>
<keyword evidence="2" id="KW-0808">Transferase</keyword>
<feature type="domain" description="N-acetyltransferase" evidence="1">
    <location>
        <begin position="14"/>
        <end position="199"/>
    </location>
</feature>
<organism evidence="2 3">
    <name type="scientific">Gordonia asplenii</name>
    <dbReference type="NCBI Taxonomy" id="2725283"/>
    <lineage>
        <taxon>Bacteria</taxon>
        <taxon>Bacillati</taxon>
        <taxon>Actinomycetota</taxon>
        <taxon>Actinomycetes</taxon>
        <taxon>Mycobacteriales</taxon>
        <taxon>Gordoniaceae</taxon>
        <taxon>Gordonia</taxon>
    </lineage>
</organism>
<reference evidence="2 3" key="1">
    <citation type="submission" date="2020-04" db="EMBL/GenBank/DDBJ databases">
        <title>Gordonia sp. nov. TBRC 11910.</title>
        <authorList>
            <person name="Suriyachadkun C."/>
        </authorList>
    </citation>
    <scope>NUCLEOTIDE SEQUENCE [LARGE SCALE GENOMIC DNA]</scope>
    <source>
        <strain evidence="2 3">TBRC 11910</strain>
    </source>
</reference>
<dbReference type="CDD" id="cd04301">
    <property type="entry name" value="NAT_SF"/>
    <property type="match status" value="1"/>
</dbReference>
<sequence length="199" mass="21564">MCRATRVSTDAGSWDTHPLTADRFDDFADVVNKNRRTTHCWCTTHRLSPKEIDAYGGREEAMRALAASAQPPGVLTYVDDVPVGWCNIGPRASITRLNSSKLITPVDDTPVWSIVCTIVRTGYRRRGVTRALIDGAVAYAASRGAPAVEVYPVDPPGRMDLTMAFVGVKPMFDAAGFEVVGTTRAVAGGLPRLVMRKVV</sequence>
<keyword evidence="3" id="KW-1185">Reference proteome</keyword>
<evidence type="ECO:0000313" key="3">
    <source>
        <dbReference type="Proteomes" id="UP000550729"/>
    </source>
</evidence>